<accession>A0A372MK85</accession>
<dbReference type="Proteomes" id="UP000264002">
    <property type="component" value="Unassembled WGS sequence"/>
</dbReference>
<sequence>MAFAHIEKEPSRGGYMAVPQEGSPFSIPSELFVSNQLYIGQELSHEEFLHLKDLQEQHLCRMQAMTYLARREHTAFELKVKLQRKSFSPHCIQNVLDVLKEENLLSEMRYARQYIESRQRKNPEGRALMAQRLASKGVEREAAERALDELYSEEQIIDYVQRAYALAVKKMGKDKARMALSRKGFSSYEVRLGLESLM</sequence>
<dbReference type="PANTHER" id="PTHR33602">
    <property type="entry name" value="REGULATORY PROTEIN RECX FAMILY PROTEIN"/>
    <property type="match status" value="1"/>
</dbReference>
<evidence type="ECO:0000256" key="4">
    <source>
        <dbReference type="ARBA" id="ARBA00022490"/>
    </source>
</evidence>
<dbReference type="GO" id="GO:0005737">
    <property type="term" value="C:cytoplasm"/>
    <property type="evidence" value="ECO:0007669"/>
    <property type="project" value="UniProtKB-SubCell"/>
</dbReference>
<reference evidence="9" key="1">
    <citation type="submission" date="2018-08" db="EMBL/GenBank/DDBJ databases">
        <authorList>
            <person name="Grouzdev D.S."/>
            <person name="Krutkina M.S."/>
        </authorList>
    </citation>
    <scope>NUCLEOTIDE SEQUENCE [LARGE SCALE GENOMIC DNA]</scope>
    <source>
        <strain evidence="9">4-11</strain>
    </source>
</reference>
<evidence type="ECO:0000256" key="1">
    <source>
        <dbReference type="ARBA" id="ARBA00004496"/>
    </source>
</evidence>
<evidence type="ECO:0000256" key="5">
    <source>
        <dbReference type="HAMAP-Rule" id="MF_01114"/>
    </source>
</evidence>
<comment type="caution">
    <text evidence="8">The sequence shown here is derived from an EMBL/GenBank/DDBJ whole genome shotgun (WGS) entry which is preliminary data.</text>
</comment>
<evidence type="ECO:0000259" key="6">
    <source>
        <dbReference type="Pfam" id="PF02631"/>
    </source>
</evidence>
<evidence type="ECO:0000256" key="3">
    <source>
        <dbReference type="ARBA" id="ARBA00018111"/>
    </source>
</evidence>
<comment type="subcellular location">
    <subcellularLocation>
        <location evidence="1 5">Cytoplasm</location>
    </subcellularLocation>
</comment>
<protein>
    <recommendedName>
        <fullName evidence="3 5">Regulatory protein RecX</fullName>
    </recommendedName>
</protein>
<dbReference type="Gene3D" id="1.10.10.10">
    <property type="entry name" value="Winged helix-like DNA-binding domain superfamily/Winged helix DNA-binding domain"/>
    <property type="match status" value="2"/>
</dbReference>
<gene>
    <name evidence="5" type="primary">recX</name>
    <name evidence="8" type="ORF">DYP60_02285</name>
</gene>
<dbReference type="EMBL" id="QUWK01000002">
    <property type="protein sequence ID" value="RFU95853.1"/>
    <property type="molecule type" value="Genomic_DNA"/>
</dbReference>
<organism evidence="8 9">
    <name type="scientific">Sphaerochaeta halotolerans</name>
    <dbReference type="NCBI Taxonomy" id="2293840"/>
    <lineage>
        <taxon>Bacteria</taxon>
        <taxon>Pseudomonadati</taxon>
        <taxon>Spirochaetota</taxon>
        <taxon>Spirochaetia</taxon>
        <taxon>Spirochaetales</taxon>
        <taxon>Sphaerochaetaceae</taxon>
        <taxon>Sphaerochaeta</taxon>
    </lineage>
</organism>
<dbReference type="GO" id="GO:0006282">
    <property type="term" value="P:regulation of DNA repair"/>
    <property type="evidence" value="ECO:0007669"/>
    <property type="project" value="UniProtKB-UniRule"/>
</dbReference>
<dbReference type="InterPro" id="IPR053926">
    <property type="entry name" value="RecX_HTH_1st"/>
</dbReference>
<keyword evidence="9" id="KW-1185">Reference proteome</keyword>
<feature type="domain" description="RecX second three-helical" evidence="6">
    <location>
        <begin position="107"/>
        <end position="147"/>
    </location>
</feature>
<dbReference type="AlphaFoldDB" id="A0A372MK85"/>
<name>A0A372MK85_9SPIR</name>
<dbReference type="InterPro" id="IPR003783">
    <property type="entry name" value="Regulatory_RecX"/>
</dbReference>
<keyword evidence="4 5" id="KW-0963">Cytoplasm</keyword>
<evidence type="ECO:0000313" key="9">
    <source>
        <dbReference type="Proteomes" id="UP000264002"/>
    </source>
</evidence>
<evidence type="ECO:0000313" key="8">
    <source>
        <dbReference type="EMBL" id="RFU95853.1"/>
    </source>
</evidence>
<proteinExistence type="inferred from homology"/>
<dbReference type="Pfam" id="PF21982">
    <property type="entry name" value="RecX_HTH1"/>
    <property type="match status" value="1"/>
</dbReference>
<evidence type="ECO:0000259" key="7">
    <source>
        <dbReference type="Pfam" id="PF21982"/>
    </source>
</evidence>
<reference evidence="8 9" key="2">
    <citation type="submission" date="2018-09" db="EMBL/GenBank/DDBJ databases">
        <title>Genome of Sphaerochaeta halotolerans strain 4-11.</title>
        <authorList>
            <person name="Nazina T.N."/>
            <person name="Sokolova D.S."/>
        </authorList>
    </citation>
    <scope>NUCLEOTIDE SEQUENCE [LARGE SCALE GENOMIC DNA]</scope>
    <source>
        <strain evidence="8 9">4-11</strain>
    </source>
</reference>
<comment type="function">
    <text evidence="5">Modulates RecA activity.</text>
</comment>
<feature type="domain" description="RecX first three-helical" evidence="7">
    <location>
        <begin position="60"/>
        <end position="97"/>
    </location>
</feature>
<dbReference type="HAMAP" id="MF_01114">
    <property type="entry name" value="RecX"/>
    <property type="match status" value="1"/>
</dbReference>
<evidence type="ECO:0000256" key="2">
    <source>
        <dbReference type="ARBA" id="ARBA00009695"/>
    </source>
</evidence>
<dbReference type="InterPro" id="IPR053924">
    <property type="entry name" value="RecX_HTH_2nd"/>
</dbReference>
<dbReference type="InterPro" id="IPR036388">
    <property type="entry name" value="WH-like_DNA-bd_sf"/>
</dbReference>
<comment type="similarity">
    <text evidence="2 5">Belongs to the RecX family.</text>
</comment>
<dbReference type="PANTHER" id="PTHR33602:SF1">
    <property type="entry name" value="REGULATORY PROTEIN RECX FAMILY PROTEIN"/>
    <property type="match status" value="1"/>
</dbReference>
<dbReference type="Pfam" id="PF02631">
    <property type="entry name" value="RecX_HTH2"/>
    <property type="match status" value="1"/>
</dbReference>